<name>A0ACC2NL32_9HYME</name>
<sequence length="284" mass="32037">MRKGTEANRPFGASIKDIVHSFIYNTDSLAQFGTFKAVRSQQSILTERPIGPYVTVVGDFANDGIANIENQPPILEILESRGFLIDYMRGMGNEKNILSNIVQGEFWQKVLADYRRKYGPNCIVIPKAWGHDDMEPLNALESHAGEHSLGDVFIFLPGFPPHIVSELENISLVDLFHSKDRKEFGDSQIFKRLISDLNSLQRNGLDLVQCFGPPMFWTLHLKSIGKILNESLSRGGSLEQPEKKDIWDIIDTAFASRLKTAIVTNLDHLDIQTFMQDASKIFVE</sequence>
<comment type="caution">
    <text evidence="1">The sequence shown here is derived from an EMBL/GenBank/DDBJ whole genome shotgun (WGS) entry which is preliminary data.</text>
</comment>
<protein>
    <submittedName>
        <fullName evidence="1">Uncharacterized protein</fullName>
    </submittedName>
</protein>
<evidence type="ECO:0000313" key="1">
    <source>
        <dbReference type="EMBL" id="KAJ8671608.1"/>
    </source>
</evidence>
<proteinExistence type="predicted"/>
<keyword evidence="2" id="KW-1185">Reference proteome</keyword>
<gene>
    <name evidence="1" type="ORF">QAD02_002867</name>
</gene>
<organism evidence="1 2">
    <name type="scientific">Eretmocerus hayati</name>
    <dbReference type="NCBI Taxonomy" id="131215"/>
    <lineage>
        <taxon>Eukaryota</taxon>
        <taxon>Metazoa</taxon>
        <taxon>Ecdysozoa</taxon>
        <taxon>Arthropoda</taxon>
        <taxon>Hexapoda</taxon>
        <taxon>Insecta</taxon>
        <taxon>Pterygota</taxon>
        <taxon>Neoptera</taxon>
        <taxon>Endopterygota</taxon>
        <taxon>Hymenoptera</taxon>
        <taxon>Apocrita</taxon>
        <taxon>Proctotrupomorpha</taxon>
        <taxon>Chalcidoidea</taxon>
        <taxon>Aphelinidae</taxon>
        <taxon>Aphelininae</taxon>
        <taxon>Eretmocerus</taxon>
    </lineage>
</organism>
<dbReference type="Proteomes" id="UP001239111">
    <property type="component" value="Chromosome 3"/>
</dbReference>
<dbReference type="EMBL" id="CM056743">
    <property type="protein sequence ID" value="KAJ8671608.1"/>
    <property type="molecule type" value="Genomic_DNA"/>
</dbReference>
<reference evidence="1" key="1">
    <citation type="submission" date="2023-04" db="EMBL/GenBank/DDBJ databases">
        <title>A chromosome-level genome assembly of the parasitoid wasp Eretmocerus hayati.</title>
        <authorList>
            <person name="Zhong Y."/>
            <person name="Liu S."/>
            <person name="Liu Y."/>
        </authorList>
    </citation>
    <scope>NUCLEOTIDE SEQUENCE</scope>
    <source>
        <strain evidence="1">ZJU_SS_LIU_2023</strain>
    </source>
</reference>
<evidence type="ECO:0000313" key="2">
    <source>
        <dbReference type="Proteomes" id="UP001239111"/>
    </source>
</evidence>
<accession>A0ACC2NL32</accession>